<proteinExistence type="predicted"/>
<accession>A0A1B1SAF9</accession>
<gene>
    <name evidence="3" type="ORF">A4V02_08560</name>
</gene>
<sequence length="325" mass="34902">MKLYKFFTAIGVIALTAGFTSCSDDDDVYTDGFGGVEGQVVLAPTYNESYKFVKIPTGVVTPNITWSVAPRSRVRAAEDLTMKFEIDNSLIEAYNLENNTEYVALPDGVVTMAVSEATITPGNTSAETPVSLTVTDDAALLGRLEVGAEYIVPVRMTAVTQGSARIAVSATNVSYITFNVSEELINNSGNPTGTIVPKEDRASWTGTPGDGASEWNTWNNPIQENGGYNYGNYPAGSSVTFDLGKEYSFDGIYSYPFYGQSVYALFKANSEIFISSNGNDWTSLGVLSSARTTVALYAAVQARYIKVVLGAGNQIATTAFSIYEK</sequence>
<organism evidence="3 4">
    <name type="scientific">Muribaculum intestinale</name>
    <dbReference type="NCBI Taxonomy" id="1796646"/>
    <lineage>
        <taxon>Bacteria</taxon>
        <taxon>Pseudomonadati</taxon>
        <taxon>Bacteroidota</taxon>
        <taxon>Bacteroidia</taxon>
        <taxon>Bacteroidales</taxon>
        <taxon>Muribaculaceae</taxon>
        <taxon>Muribaculum</taxon>
    </lineage>
</organism>
<dbReference type="Proteomes" id="UP000186351">
    <property type="component" value="Chromosome"/>
</dbReference>
<dbReference type="GeneID" id="65536913"/>
<dbReference type="Gene3D" id="2.60.120.260">
    <property type="entry name" value="Galactose-binding domain-like"/>
    <property type="match status" value="1"/>
</dbReference>
<dbReference type="EMBL" id="CP015402">
    <property type="protein sequence ID" value="ANU63772.1"/>
    <property type="molecule type" value="Genomic_DNA"/>
</dbReference>
<dbReference type="Gene3D" id="2.60.40.1740">
    <property type="entry name" value="hypothetical protein (bacova_03559)"/>
    <property type="match status" value="1"/>
</dbReference>
<name>A0A1B1SAF9_9BACT</name>
<dbReference type="KEGG" id="pary:A4V02_08560"/>
<dbReference type="InterPro" id="IPR008979">
    <property type="entry name" value="Galactose-bd-like_sf"/>
</dbReference>
<dbReference type="SUPFAM" id="SSF49785">
    <property type="entry name" value="Galactose-binding domain-like"/>
    <property type="match status" value="1"/>
</dbReference>
<keyword evidence="4" id="KW-1185">Reference proteome</keyword>
<evidence type="ECO:0000259" key="2">
    <source>
        <dbReference type="PROSITE" id="PS50022"/>
    </source>
</evidence>
<feature type="domain" description="F5/8 type C" evidence="2">
    <location>
        <begin position="168"/>
        <end position="325"/>
    </location>
</feature>
<protein>
    <recommendedName>
        <fullName evidence="2">F5/8 type C domain-containing protein</fullName>
    </recommendedName>
</protein>
<dbReference type="Pfam" id="PF00754">
    <property type="entry name" value="F5_F8_type_C"/>
    <property type="match status" value="1"/>
</dbReference>
<dbReference type="OrthoDB" id="1005114at2"/>
<accession>A0A1Z2XI80</accession>
<evidence type="ECO:0000313" key="3">
    <source>
        <dbReference type="EMBL" id="ANU63772.1"/>
    </source>
</evidence>
<reference evidence="4" key="1">
    <citation type="submission" date="2016-04" db="EMBL/GenBank/DDBJ databases">
        <title>Complete Genome Sequences of Twelve Strains of a Stable Defined Moderately Diverse Mouse Microbiota 2 (sDMDMm2).</title>
        <authorList>
            <person name="Uchimura Y."/>
            <person name="Wyss M."/>
            <person name="Brugiroux S."/>
            <person name="Limenitakis J.P."/>
            <person name="Stecher B."/>
            <person name="McCoy K.D."/>
            <person name="Macpherson A.J."/>
        </authorList>
    </citation>
    <scope>NUCLEOTIDE SEQUENCE [LARGE SCALE GENOMIC DNA]</scope>
    <source>
        <strain evidence="4">YL27</strain>
    </source>
</reference>
<dbReference type="STRING" id="1796646.A4V02_08560"/>
<evidence type="ECO:0000256" key="1">
    <source>
        <dbReference type="SAM" id="MobiDB-lite"/>
    </source>
</evidence>
<dbReference type="RefSeq" id="WP_068961075.1">
    <property type="nucleotide sequence ID" value="NZ_CAJTAP010000003.1"/>
</dbReference>
<dbReference type="InterPro" id="IPR013728">
    <property type="entry name" value="BT_3987-like_N"/>
</dbReference>
<dbReference type="AlphaFoldDB" id="A0A1B1SAF9"/>
<feature type="region of interest" description="Disordered" evidence="1">
    <location>
        <begin position="190"/>
        <end position="218"/>
    </location>
</feature>
<dbReference type="InterPro" id="IPR000421">
    <property type="entry name" value="FA58C"/>
</dbReference>
<dbReference type="PROSITE" id="PS50022">
    <property type="entry name" value="FA58C_3"/>
    <property type="match status" value="1"/>
</dbReference>
<evidence type="ECO:0000313" key="4">
    <source>
        <dbReference type="Proteomes" id="UP000186351"/>
    </source>
</evidence>
<dbReference type="Pfam" id="PF08522">
    <property type="entry name" value="BT_3987-like_N"/>
    <property type="match status" value="1"/>
</dbReference>
<dbReference type="PROSITE" id="PS51257">
    <property type="entry name" value="PROKAR_LIPOPROTEIN"/>
    <property type="match status" value="1"/>
</dbReference>